<dbReference type="InterPro" id="IPR032347">
    <property type="entry name" value="DUF4864"/>
</dbReference>
<evidence type="ECO:0008006" key="4">
    <source>
        <dbReference type="Google" id="ProtNLM"/>
    </source>
</evidence>
<feature type="signal peptide" evidence="1">
    <location>
        <begin position="1"/>
        <end position="24"/>
    </location>
</feature>
<dbReference type="OrthoDB" id="9130422at2"/>
<organism evidence="2 3">
    <name type="scientific">Alloyangia pacifica</name>
    <dbReference type="NCBI Taxonomy" id="311180"/>
    <lineage>
        <taxon>Bacteria</taxon>
        <taxon>Pseudomonadati</taxon>
        <taxon>Pseudomonadota</taxon>
        <taxon>Alphaproteobacteria</taxon>
        <taxon>Rhodobacterales</taxon>
        <taxon>Roseobacteraceae</taxon>
        <taxon>Alloyangia</taxon>
    </lineage>
</organism>
<dbReference type="Proteomes" id="UP000199392">
    <property type="component" value="Unassembled WGS sequence"/>
</dbReference>
<name>A0A1I6SCY4_9RHOB</name>
<keyword evidence="3" id="KW-1185">Reference proteome</keyword>
<accession>A0A1I6SCY4</accession>
<protein>
    <recommendedName>
        <fullName evidence="4">DUF4864 domain-containing protein</fullName>
    </recommendedName>
</protein>
<dbReference type="Pfam" id="PF16156">
    <property type="entry name" value="DUF4864"/>
    <property type="match status" value="1"/>
</dbReference>
<keyword evidence="1" id="KW-0732">Signal</keyword>
<reference evidence="3" key="1">
    <citation type="submission" date="2016-10" db="EMBL/GenBank/DDBJ databases">
        <authorList>
            <person name="Varghese N."/>
            <person name="Submissions S."/>
        </authorList>
    </citation>
    <scope>NUCLEOTIDE SEQUENCE [LARGE SCALE GENOMIC DNA]</scope>
    <source>
        <strain evidence="3">DSM 26894</strain>
    </source>
</reference>
<dbReference type="EMBL" id="FOZW01000004">
    <property type="protein sequence ID" value="SFS74835.1"/>
    <property type="molecule type" value="Genomic_DNA"/>
</dbReference>
<sequence length="137" mass="14745">MRNLISARAFSLVVALALAGPAAAQQAEIAETIQRQMDAFLAEDEGAAFGFASPGIQGLFGTPENFGRMVRDGYPMVWSPGDVRFGKLAERGGLWVQNVYVSDAAGAPHLLEYTMEQIDGRWCIAGVRILEMPEAAV</sequence>
<dbReference type="RefSeq" id="WP_092423810.1">
    <property type="nucleotide sequence ID" value="NZ_FNCL01000004.1"/>
</dbReference>
<gene>
    <name evidence="2" type="ORF">SAMN04488050_104281</name>
</gene>
<feature type="chain" id="PRO_5011642359" description="DUF4864 domain-containing protein" evidence="1">
    <location>
        <begin position="25"/>
        <end position="137"/>
    </location>
</feature>
<evidence type="ECO:0000313" key="3">
    <source>
        <dbReference type="Proteomes" id="UP000199392"/>
    </source>
</evidence>
<dbReference type="AlphaFoldDB" id="A0A1I6SCY4"/>
<evidence type="ECO:0000256" key="1">
    <source>
        <dbReference type="SAM" id="SignalP"/>
    </source>
</evidence>
<proteinExistence type="predicted"/>
<evidence type="ECO:0000313" key="2">
    <source>
        <dbReference type="EMBL" id="SFS74835.1"/>
    </source>
</evidence>
<dbReference type="STRING" id="311180.SAMN04488050_104281"/>